<dbReference type="GO" id="GO:0051536">
    <property type="term" value="F:iron-sulfur cluster binding"/>
    <property type="evidence" value="ECO:0007669"/>
    <property type="project" value="UniProtKB-KW"/>
</dbReference>
<dbReference type="InterPro" id="IPR043129">
    <property type="entry name" value="ATPase_NBD"/>
</dbReference>
<proteinExistence type="predicted"/>
<dbReference type="InterPro" id="IPR008275">
    <property type="entry name" value="CoA_E_activase_dom"/>
</dbReference>
<dbReference type="EMBL" id="MEUM01000004">
    <property type="protein sequence ID" value="OGC43865.1"/>
    <property type="molecule type" value="Genomic_DNA"/>
</dbReference>
<sequence>MVLGLDIGSCYTKGILYNGKIIKTAVTRTLFKPRQAIEKIKEELAGYKKICSTGYGRELVTDAPKKITEITAFAYGASYLDLNIKTIIDIGGQDSKIIKLRNNKVDRFVMNDRCAAGTGNFIEKIAQSLGLSLDEFAAHALRSERHEPIDSLCVVMAETEILSLVSEGKPIEDIVAGVCDSLCRRLIGIASQVGIETPILFCGGGALNPGIVKAMQRLVGKVIVPDHPQFIGALGAAAAVSNIDNI</sequence>
<comment type="cofactor">
    <cofactor evidence="1">
        <name>[4Fe-4S] cluster</name>
        <dbReference type="ChEBI" id="CHEBI:49883"/>
    </cofactor>
</comment>
<dbReference type="NCBIfam" id="TIGR00241">
    <property type="entry name" value="CoA_E_activ"/>
    <property type="match status" value="1"/>
</dbReference>
<evidence type="ECO:0000256" key="3">
    <source>
        <dbReference type="ARBA" id="ARBA00023004"/>
    </source>
</evidence>
<evidence type="ECO:0000256" key="2">
    <source>
        <dbReference type="ARBA" id="ARBA00022723"/>
    </source>
</evidence>
<keyword evidence="2" id="KW-0479">Metal-binding</keyword>
<dbReference type="SUPFAM" id="SSF53067">
    <property type="entry name" value="Actin-like ATPase domain"/>
    <property type="match status" value="1"/>
</dbReference>
<reference evidence="6 7" key="1">
    <citation type="journal article" date="2016" name="Nat. Commun.">
        <title>Thousands of microbial genomes shed light on interconnected biogeochemical processes in an aquifer system.</title>
        <authorList>
            <person name="Anantharaman K."/>
            <person name="Brown C.T."/>
            <person name="Hug L.A."/>
            <person name="Sharon I."/>
            <person name="Castelle C.J."/>
            <person name="Probst A.J."/>
            <person name="Thomas B.C."/>
            <person name="Singh A."/>
            <person name="Wilkins M.J."/>
            <person name="Karaoz U."/>
            <person name="Brodie E.L."/>
            <person name="Williams K.H."/>
            <person name="Hubbard S.S."/>
            <person name="Banfield J.F."/>
        </authorList>
    </citation>
    <scope>NUCLEOTIDE SEQUENCE [LARGE SCALE GENOMIC DNA]</scope>
</reference>
<dbReference type="Gene3D" id="3.30.420.40">
    <property type="match status" value="2"/>
</dbReference>
<feature type="domain" description="ATPase BadF/BadG/BcrA/BcrD type" evidence="5">
    <location>
        <begin position="3"/>
        <end position="237"/>
    </location>
</feature>
<organism evidence="6 7">
    <name type="scientific">candidate division WOR-3 bacterium RBG_13_43_14</name>
    <dbReference type="NCBI Taxonomy" id="1802590"/>
    <lineage>
        <taxon>Bacteria</taxon>
        <taxon>Bacteria division WOR-3</taxon>
    </lineage>
</organism>
<dbReference type="InterPro" id="IPR051805">
    <property type="entry name" value="Dehydratase_Activator_Redct"/>
</dbReference>
<dbReference type="GO" id="GO:0046872">
    <property type="term" value="F:metal ion binding"/>
    <property type="evidence" value="ECO:0007669"/>
    <property type="project" value="UniProtKB-KW"/>
</dbReference>
<evidence type="ECO:0000313" key="6">
    <source>
        <dbReference type="EMBL" id="OGC43865.1"/>
    </source>
</evidence>
<evidence type="ECO:0000256" key="4">
    <source>
        <dbReference type="ARBA" id="ARBA00023014"/>
    </source>
</evidence>
<evidence type="ECO:0000313" key="7">
    <source>
        <dbReference type="Proteomes" id="UP000177025"/>
    </source>
</evidence>
<dbReference type="Proteomes" id="UP000177025">
    <property type="component" value="Unassembled WGS sequence"/>
</dbReference>
<dbReference type="InterPro" id="IPR002731">
    <property type="entry name" value="ATPase_BadF"/>
</dbReference>
<comment type="caution">
    <text evidence="6">The sequence shown here is derived from an EMBL/GenBank/DDBJ whole genome shotgun (WGS) entry which is preliminary data.</text>
</comment>
<dbReference type="AlphaFoldDB" id="A0A1F4UFX6"/>
<keyword evidence="3" id="KW-0408">Iron</keyword>
<dbReference type="CDD" id="cd24036">
    <property type="entry name" value="ASKHA_NBD_BcrAD_BadFG_HgdC_HadI"/>
    <property type="match status" value="1"/>
</dbReference>
<accession>A0A1F4UFX6</accession>
<dbReference type="Pfam" id="PF01869">
    <property type="entry name" value="BcrAD_BadFG"/>
    <property type="match status" value="1"/>
</dbReference>
<evidence type="ECO:0000256" key="1">
    <source>
        <dbReference type="ARBA" id="ARBA00001966"/>
    </source>
</evidence>
<dbReference type="PANTHER" id="PTHR32329:SF2">
    <property type="entry name" value="BIFUNCTIONAL PROTEIN [INCLUDES 2-HYDROXYACYL-COA DEHYDRATASE (N-TER) AND ITS ACTIVATOR DOMAIN (C_TERM)"/>
    <property type="match status" value="1"/>
</dbReference>
<protein>
    <recommendedName>
        <fullName evidence="5">ATPase BadF/BadG/BcrA/BcrD type domain-containing protein</fullName>
    </recommendedName>
</protein>
<evidence type="ECO:0000259" key="5">
    <source>
        <dbReference type="Pfam" id="PF01869"/>
    </source>
</evidence>
<gene>
    <name evidence="6" type="ORF">A2Y85_06660</name>
</gene>
<dbReference type="PANTHER" id="PTHR32329">
    <property type="entry name" value="BIFUNCTIONAL PROTEIN [INCLUDES 2-HYDROXYACYL-COA DEHYDRATASE (N-TER) AND ITS ACTIVATOR DOMAIN (C_TERM)-RELATED"/>
    <property type="match status" value="1"/>
</dbReference>
<name>A0A1F4UFX6_UNCW3</name>
<keyword evidence="4" id="KW-0411">Iron-sulfur</keyword>